<dbReference type="EMBL" id="LAFY01000399">
    <property type="protein sequence ID" value="KJX98522.1"/>
    <property type="molecule type" value="Genomic_DNA"/>
</dbReference>
<name>A0A0F4GN94_9PEZI</name>
<feature type="compositionally biased region" description="Low complexity" evidence="1">
    <location>
        <begin position="225"/>
        <end position="237"/>
    </location>
</feature>
<dbReference type="OrthoDB" id="79171at2759"/>
<organism evidence="3 4">
    <name type="scientific">Zymoseptoria brevis</name>
    <dbReference type="NCBI Taxonomy" id="1047168"/>
    <lineage>
        <taxon>Eukaryota</taxon>
        <taxon>Fungi</taxon>
        <taxon>Dikarya</taxon>
        <taxon>Ascomycota</taxon>
        <taxon>Pezizomycotina</taxon>
        <taxon>Dothideomycetes</taxon>
        <taxon>Dothideomycetidae</taxon>
        <taxon>Mycosphaerellales</taxon>
        <taxon>Mycosphaerellaceae</taxon>
        <taxon>Zymoseptoria</taxon>
    </lineage>
</organism>
<sequence>MPSLAALQAELAEAQENLDTCIETIKLGMEDEETAAMKDQFAEEVASLKTQIAAKKATAADVSPPPPPPSGDNALEHSAAHETTDTTRADFKVGDHVQAKYSADKQWYPATVVSKTGSSADPVYTVSFTGYNEKENKRKFEVRPADKKRKAEAPPDVPVPPKPSSPVRNGNVISAAASIDASLVQKKEPSKVSDGPTRMAPAPKKLKGNKQLEKSKSSWKDWQSAGPKKSAGAAALKKMGKESQFRTPDLPNAKVGFTGSGKPMSKDVARTRFNYSADDAAED</sequence>
<dbReference type="Gene3D" id="2.30.30.140">
    <property type="match status" value="1"/>
</dbReference>
<gene>
    <name evidence="3" type="ORF">TI39_contig407g00008</name>
</gene>
<evidence type="ECO:0000259" key="2">
    <source>
        <dbReference type="PROSITE" id="PS50304"/>
    </source>
</evidence>
<feature type="region of interest" description="Disordered" evidence="1">
    <location>
        <begin position="134"/>
        <end position="266"/>
    </location>
</feature>
<feature type="domain" description="Tudor" evidence="2">
    <location>
        <begin position="90"/>
        <end position="152"/>
    </location>
</feature>
<reference evidence="3 4" key="1">
    <citation type="submission" date="2015-03" db="EMBL/GenBank/DDBJ databases">
        <title>RNA-seq based gene annotation and comparative genomics of four Zymoseptoria species reveal species-specific pathogenicity related genes and transposable element activity.</title>
        <authorList>
            <person name="Grandaubert J."/>
            <person name="Bhattacharyya A."/>
            <person name="Stukenbrock E.H."/>
        </authorList>
    </citation>
    <scope>NUCLEOTIDE SEQUENCE [LARGE SCALE GENOMIC DNA]</scope>
    <source>
        <strain evidence="3 4">Zb18110</strain>
    </source>
</reference>
<feature type="compositionally biased region" description="Basic and acidic residues" evidence="1">
    <location>
        <begin position="134"/>
        <end position="153"/>
    </location>
</feature>
<keyword evidence="4" id="KW-1185">Reference proteome</keyword>
<evidence type="ECO:0000256" key="1">
    <source>
        <dbReference type="SAM" id="MobiDB-lite"/>
    </source>
</evidence>
<feature type="region of interest" description="Disordered" evidence="1">
    <location>
        <begin position="53"/>
        <end position="92"/>
    </location>
</feature>
<feature type="compositionally biased region" description="Basic and acidic residues" evidence="1">
    <location>
        <begin position="74"/>
        <end position="92"/>
    </location>
</feature>
<comment type="caution">
    <text evidence="3">The sequence shown here is derived from an EMBL/GenBank/DDBJ whole genome shotgun (WGS) entry which is preliminary data.</text>
</comment>
<dbReference type="PROSITE" id="PS50304">
    <property type="entry name" value="TUDOR"/>
    <property type="match status" value="1"/>
</dbReference>
<dbReference type="SUPFAM" id="SSF63748">
    <property type="entry name" value="Tudor/PWWP/MBT"/>
    <property type="match status" value="1"/>
</dbReference>
<dbReference type="InterPro" id="IPR002999">
    <property type="entry name" value="Tudor"/>
</dbReference>
<feature type="compositionally biased region" description="Pro residues" evidence="1">
    <location>
        <begin position="155"/>
        <end position="164"/>
    </location>
</feature>
<dbReference type="STRING" id="1047168.A0A0F4GN94"/>
<feature type="compositionally biased region" description="Basic and acidic residues" evidence="1">
    <location>
        <begin position="210"/>
        <end position="219"/>
    </location>
</feature>
<dbReference type="Proteomes" id="UP000033647">
    <property type="component" value="Unassembled WGS sequence"/>
</dbReference>
<accession>A0A0F4GN94</accession>
<evidence type="ECO:0000313" key="3">
    <source>
        <dbReference type="EMBL" id="KJX98522.1"/>
    </source>
</evidence>
<evidence type="ECO:0000313" key="4">
    <source>
        <dbReference type="Proteomes" id="UP000033647"/>
    </source>
</evidence>
<protein>
    <recommendedName>
        <fullName evidence="2">Tudor domain-containing protein</fullName>
    </recommendedName>
</protein>
<proteinExistence type="predicted"/>
<dbReference type="AlphaFoldDB" id="A0A0F4GN94"/>